<reference evidence="1 2" key="1">
    <citation type="submission" date="2024-06" db="EMBL/GenBank/DDBJ databases">
        <title>Pangenomics to understand the prophage dynamics in the radiating lineages of P. brasiliense.</title>
        <authorList>
            <person name="Pardeshi L.A."/>
            <person name="Van Duivenbode I."/>
            <person name="Jonkheer E.M."/>
            <person name="Pel M.J.C."/>
            <person name="Kupczok A."/>
            <person name="De Ridder D."/>
            <person name="Smit S."/>
            <person name="Van Der Lee T.J."/>
        </authorList>
    </citation>
    <scope>NUCLEOTIDE SEQUENCE [LARGE SCALE GENOMIC DNA]</scope>
    <source>
        <strain evidence="1 2">PD 8607</strain>
    </source>
</reference>
<protein>
    <submittedName>
        <fullName evidence="1">Uncharacterized protein</fullName>
    </submittedName>
</protein>
<proteinExistence type="predicted"/>
<keyword evidence="2" id="KW-1185">Reference proteome</keyword>
<evidence type="ECO:0000313" key="2">
    <source>
        <dbReference type="Proteomes" id="UP001463408"/>
    </source>
</evidence>
<sequence length="76" mass="8659">MKQRKNVAGEFLTFLKDGIEETRIEWLTQSVAHKTMPVFLTHPQPDISQQLPEHIEKDVGDVIPLAAFQNFKAVTV</sequence>
<organism evidence="1 2">
    <name type="scientific">Pectobacterium polonicum</name>
    <dbReference type="NCBI Taxonomy" id="2485124"/>
    <lineage>
        <taxon>Bacteria</taxon>
        <taxon>Pseudomonadati</taxon>
        <taxon>Pseudomonadota</taxon>
        <taxon>Gammaproteobacteria</taxon>
        <taxon>Enterobacterales</taxon>
        <taxon>Pectobacteriaceae</taxon>
        <taxon>Pectobacterium</taxon>
    </lineage>
</organism>
<accession>A0ABV1PD08</accession>
<comment type="caution">
    <text evidence="1">The sequence shown here is derived from an EMBL/GenBank/DDBJ whole genome shotgun (WGS) entry which is preliminary data.</text>
</comment>
<evidence type="ECO:0000313" key="1">
    <source>
        <dbReference type="EMBL" id="MEQ9938942.1"/>
    </source>
</evidence>
<gene>
    <name evidence="1" type="ORF">ABRQ07_15255</name>
</gene>
<dbReference type="Proteomes" id="UP001463408">
    <property type="component" value="Unassembled WGS sequence"/>
</dbReference>
<name>A0ABV1PD08_9GAMM</name>
<dbReference type="RefSeq" id="WP_273855934.1">
    <property type="nucleotide sequence ID" value="NZ_JAQRNC010000004.1"/>
</dbReference>
<dbReference type="EMBL" id="JBEHEF010000018">
    <property type="protein sequence ID" value="MEQ9938942.1"/>
    <property type="molecule type" value="Genomic_DNA"/>
</dbReference>